<comment type="similarity">
    <text evidence="1">Belongs to the ABC transporter superfamily.</text>
</comment>
<evidence type="ECO:0000256" key="3">
    <source>
        <dbReference type="ARBA" id="ARBA00022741"/>
    </source>
</evidence>
<dbReference type="Pfam" id="PF08352">
    <property type="entry name" value="oligo_HPY"/>
    <property type="match status" value="1"/>
</dbReference>
<dbReference type="InterPro" id="IPR050319">
    <property type="entry name" value="ABC_transp_ATP-bind"/>
</dbReference>
<dbReference type="PROSITE" id="PS50893">
    <property type="entry name" value="ABC_TRANSPORTER_2"/>
    <property type="match status" value="1"/>
</dbReference>
<dbReference type="InterPro" id="IPR017871">
    <property type="entry name" value="ABC_transporter-like_CS"/>
</dbReference>
<dbReference type="InterPro" id="IPR013563">
    <property type="entry name" value="Oligopep_ABC_C"/>
</dbReference>
<dbReference type="Pfam" id="PF00005">
    <property type="entry name" value="ABC_tran"/>
    <property type="match status" value="1"/>
</dbReference>
<dbReference type="CDD" id="cd03257">
    <property type="entry name" value="ABC_NikE_OppD_transporters"/>
    <property type="match status" value="1"/>
</dbReference>
<dbReference type="Gene3D" id="3.40.50.300">
    <property type="entry name" value="P-loop containing nucleotide triphosphate hydrolases"/>
    <property type="match status" value="1"/>
</dbReference>
<gene>
    <name evidence="6" type="ORF">SH1V18_17600</name>
</gene>
<keyword evidence="3" id="KW-0547">Nucleotide-binding</keyword>
<dbReference type="EMBL" id="BRLB01000003">
    <property type="protein sequence ID" value="GKX29280.1"/>
    <property type="molecule type" value="Genomic_DNA"/>
</dbReference>
<comment type="caution">
    <text evidence="6">The sequence shown here is derived from an EMBL/GenBank/DDBJ whole genome shotgun (WGS) entry which is preliminary data.</text>
</comment>
<sequence>MNKNIIVETKGLKLYFPTGQKDKNRKALAVKAVDGIDLQIYEGETLGLVGESGCGKSTIGRTILKLYKPTEGTIKYKNEDITRCSVKEMVPLRKEIQLIFQDPYSSLNPRMTVGQIIGEAVVTHNMFKKKSEELEKYVLEIMETCGLDSYMIHRYPHEFSGGQRQRIGIARALALKPKFIVCDEAVSALDVSIQSQIINLLDRLQKKYGMAYLFISHDLSVVKHISDRIAVMYLGNFVELATKNELYNNPLHPYTKALLSAIPVTNLEIIKNKQRIVLEGDIPSNVTPPTGCKFHTRCPIATEKCVKEIPIWEEVSKGHYVACHYKGAEVK</sequence>
<evidence type="ECO:0000313" key="6">
    <source>
        <dbReference type="EMBL" id="GKX29280.1"/>
    </source>
</evidence>
<reference evidence="6" key="1">
    <citation type="submission" date="2022-06" db="EMBL/GenBank/DDBJ databases">
        <title>Vallitalea longa sp. nov., an anaerobic bacterium isolated from marine sediment.</title>
        <authorList>
            <person name="Hirano S."/>
            <person name="Terahara T."/>
            <person name="Mori K."/>
            <person name="Hamada M."/>
            <person name="Matsumoto R."/>
            <person name="Kobayashi T."/>
        </authorList>
    </citation>
    <scope>NUCLEOTIDE SEQUENCE</scope>
    <source>
        <strain evidence="6">SH18-1</strain>
    </source>
</reference>
<name>A0A9W6DE98_9FIRM</name>
<keyword evidence="2" id="KW-0813">Transport</keyword>
<evidence type="ECO:0000259" key="5">
    <source>
        <dbReference type="PROSITE" id="PS50893"/>
    </source>
</evidence>
<dbReference type="PROSITE" id="PS00211">
    <property type="entry name" value="ABC_TRANSPORTER_1"/>
    <property type="match status" value="1"/>
</dbReference>
<dbReference type="PANTHER" id="PTHR43776">
    <property type="entry name" value="TRANSPORT ATP-BINDING PROTEIN"/>
    <property type="match status" value="1"/>
</dbReference>
<dbReference type="Proteomes" id="UP001144256">
    <property type="component" value="Unassembled WGS sequence"/>
</dbReference>
<dbReference type="FunFam" id="3.40.50.300:FF:000016">
    <property type="entry name" value="Oligopeptide ABC transporter ATP-binding component"/>
    <property type="match status" value="1"/>
</dbReference>
<evidence type="ECO:0000256" key="4">
    <source>
        <dbReference type="ARBA" id="ARBA00022840"/>
    </source>
</evidence>
<dbReference type="GO" id="GO:0015833">
    <property type="term" value="P:peptide transport"/>
    <property type="evidence" value="ECO:0007669"/>
    <property type="project" value="InterPro"/>
</dbReference>
<evidence type="ECO:0000256" key="2">
    <source>
        <dbReference type="ARBA" id="ARBA00022448"/>
    </source>
</evidence>
<dbReference type="NCBIfam" id="TIGR01727">
    <property type="entry name" value="oligo_HPY"/>
    <property type="match status" value="1"/>
</dbReference>
<dbReference type="InterPro" id="IPR003593">
    <property type="entry name" value="AAA+_ATPase"/>
</dbReference>
<keyword evidence="4 6" id="KW-0067">ATP-binding</keyword>
<dbReference type="RefSeq" id="WP_281814714.1">
    <property type="nucleotide sequence ID" value="NZ_BRLB01000003.1"/>
</dbReference>
<evidence type="ECO:0000313" key="7">
    <source>
        <dbReference type="Proteomes" id="UP001144256"/>
    </source>
</evidence>
<proteinExistence type="inferred from homology"/>
<dbReference type="SUPFAM" id="SSF52540">
    <property type="entry name" value="P-loop containing nucleoside triphosphate hydrolases"/>
    <property type="match status" value="1"/>
</dbReference>
<feature type="domain" description="ABC transporter" evidence="5">
    <location>
        <begin position="7"/>
        <end position="259"/>
    </location>
</feature>
<dbReference type="InterPro" id="IPR003439">
    <property type="entry name" value="ABC_transporter-like_ATP-bd"/>
</dbReference>
<dbReference type="InterPro" id="IPR027417">
    <property type="entry name" value="P-loop_NTPase"/>
</dbReference>
<dbReference type="AlphaFoldDB" id="A0A9W6DE98"/>
<dbReference type="GO" id="GO:0055085">
    <property type="term" value="P:transmembrane transport"/>
    <property type="evidence" value="ECO:0007669"/>
    <property type="project" value="UniProtKB-ARBA"/>
</dbReference>
<dbReference type="GO" id="GO:0005524">
    <property type="term" value="F:ATP binding"/>
    <property type="evidence" value="ECO:0007669"/>
    <property type="project" value="UniProtKB-KW"/>
</dbReference>
<protein>
    <submittedName>
        <fullName evidence="6">ABC transporter ATP-binding protein</fullName>
    </submittedName>
</protein>
<evidence type="ECO:0000256" key="1">
    <source>
        <dbReference type="ARBA" id="ARBA00005417"/>
    </source>
</evidence>
<keyword evidence="7" id="KW-1185">Reference proteome</keyword>
<accession>A0A9W6DE98</accession>
<dbReference type="SMART" id="SM00382">
    <property type="entry name" value="AAA"/>
    <property type="match status" value="1"/>
</dbReference>
<dbReference type="GO" id="GO:0016887">
    <property type="term" value="F:ATP hydrolysis activity"/>
    <property type="evidence" value="ECO:0007669"/>
    <property type="project" value="InterPro"/>
</dbReference>
<organism evidence="6 7">
    <name type="scientific">Vallitalea longa</name>
    <dbReference type="NCBI Taxonomy" id="2936439"/>
    <lineage>
        <taxon>Bacteria</taxon>
        <taxon>Bacillati</taxon>
        <taxon>Bacillota</taxon>
        <taxon>Clostridia</taxon>
        <taxon>Lachnospirales</taxon>
        <taxon>Vallitaleaceae</taxon>
        <taxon>Vallitalea</taxon>
    </lineage>
</organism>